<name>A0A2K8MHA5_9SPHN</name>
<dbReference type="GO" id="GO:0005829">
    <property type="term" value="C:cytosol"/>
    <property type="evidence" value="ECO:0007669"/>
    <property type="project" value="TreeGrafter"/>
</dbReference>
<comment type="cofactor">
    <cofactor evidence="1">
        <name>FMN</name>
        <dbReference type="ChEBI" id="CHEBI:58210"/>
    </cofactor>
</comment>
<dbReference type="Proteomes" id="UP000229081">
    <property type="component" value="Chromosome"/>
</dbReference>
<dbReference type="Gene3D" id="3.20.20.70">
    <property type="entry name" value="Aldolase class I"/>
    <property type="match status" value="1"/>
</dbReference>
<evidence type="ECO:0000256" key="2">
    <source>
        <dbReference type="ARBA" id="ARBA00005979"/>
    </source>
</evidence>
<evidence type="ECO:0000313" key="5">
    <source>
        <dbReference type="EMBL" id="ATY32364.1"/>
    </source>
</evidence>
<comment type="similarity">
    <text evidence="2">Belongs to the NADH:flavin oxidoreductase/NADH oxidase family.</text>
</comment>
<dbReference type="Pfam" id="PF00724">
    <property type="entry name" value="Oxidored_FMN"/>
    <property type="match status" value="1"/>
</dbReference>
<dbReference type="PANTHER" id="PTHR22893">
    <property type="entry name" value="NADH OXIDOREDUCTASE-RELATED"/>
    <property type="match status" value="1"/>
</dbReference>
<organism evidence="5 6">
    <name type="scientific">Sphingomonas psychrotolerans</name>
    <dbReference type="NCBI Taxonomy" id="1327635"/>
    <lineage>
        <taxon>Bacteria</taxon>
        <taxon>Pseudomonadati</taxon>
        <taxon>Pseudomonadota</taxon>
        <taxon>Alphaproteobacteria</taxon>
        <taxon>Sphingomonadales</taxon>
        <taxon>Sphingomonadaceae</taxon>
        <taxon>Sphingomonas</taxon>
    </lineage>
</organism>
<sequence length="361" mass="38656">MTDYNLFQPYSLGDLQLANRVVMSPLTRNRAGAGLVPTEMMAEYYAQRADAGVIISEATQISRQGQGYQDTPGIYTPEQIDGWRKVTDAVHAKGGRMIAQLWHVGRVSHVDLQEGGAAPVAPSAIQPNAQTFVNNGFAPVSPPRALELDEIPGIVEEYRQAAANAIAAGFDGVEVHAGNGYLLDQFAKDGANTRTDAYGGSIENRARLVVEVTAVVAAQVGAARTGIRLSPISMANDIATSDPQAQFDYLVDQLDTLKIAYIHVFEVPTQVAPFDYVGLRRRFSGSYIANQGYDRERAIAAIAEGRANLVAFGRPFIANPDLVERMKRGVPLAEVDPSTLYGGGAKGYTDYPVATAPAVAG</sequence>
<dbReference type="GO" id="GO:0016628">
    <property type="term" value="F:oxidoreductase activity, acting on the CH-CH group of donors, NAD or NADP as acceptor"/>
    <property type="evidence" value="ECO:0007669"/>
    <property type="project" value="UniProtKB-ARBA"/>
</dbReference>
<keyword evidence="6" id="KW-1185">Reference proteome</keyword>
<reference evidence="5 6" key="1">
    <citation type="submission" date="2017-11" db="EMBL/GenBank/DDBJ databases">
        <title>Complete genome sequence of Sphingomonas sp. Strain Cra20, a psychrotolerant potential plant growth promoting rhizobacteria.</title>
        <authorList>
            <person name="Luo Y."/>
        </authorList>
    </citation>
    <scope>NUCLEOTIDE SEQUENCE [LARGE SCALE GENOMIC DNA]</scope>
    <source>
        <strain evidence="5 6">Cra20</strain>
    </source>
</reference>
<evidence type="ECO:0000313" key="6">
    <source>
        <dbReference type="Proteomes" id="UP000229081"/>
    </source>
</evidence>
<proteinExistence type="inferred from homology"/>
<evidence type="ECO:0000259" key="4">
    <source>
        <dbReference type="Pfam" id="PF00724"/>
    </source>
</evidence>
<accession>A0A2K8MHA5</accession>
<evidence type="ECO:0000256" key="3">
    <source>
        <dbReference type="ARBA" id="ARBA00023002"/>
    </source>
</evidence>
<dbReference type="RefSeq" id="WP_100282172.1">
    <property type="nucleotide sequence ID" value="NZ_CP024923.1"/>
</dbReference>
<dbReference type="GO" id="GO:0010181">
    <property type="term" value="F:FMN binding"/>
    <property type="evidence" value="ECO:0007669"/>
    <property type="project" value="InterPro"/>
</dbReference>
<dbReference type="EMBL" id="CP024923">
    <property type="protein sequence ID" value="ATY32364.1"/>
    <property type="molecule type" value="Genomic_DNA"/>
</dbReference>
<dbReference type="InterPro" id="IPR045247">
    <property type="entry name" value="Oye-like"/>
</dbReference>
<dbReference type="InterPro" id="IPR013785">
    <property type="entry name" value="Aldolase_TIM"/>
</dbReference>
<dbReference type="InterPro" id="IPR001155">
    <property type="entry name" value="OxRdtase_FMN_N"/>
</dbReference>
<protein>
    <submittedName>
        <fullName evidence="5">Alkene reductase</fullName>
    </submittedName>
</protein>
<feature type="domain" description="NADH:flavin oxidoreductase/NADH oxidase N-terminal" evidence="4">
    <location>
        <begin position="5"/>
        <end position="331"/>
    </location>
</feature>
<dbReference type="SUPFAM" id="SSF51395">
    <property type="entry name" value="FMN-linked oxidoreductases"/>
    <property type="match status" value="1"/>
</dbReference>
<evidence type="ECO:0000256" key="1">
    <source>
        <dbReference type="ARBA" id="ARBA00001917"/>
    </source>
</evidence>
<dbReference type="OrthoDB" id="9804454at2"/>
<gene>
    <name evidence="5" type="ORF">CVN68_10530</name>
</gene>
<dbReference type="CDD" id="cd02933">
    <property type="entry name" value="OYE_like_FMN"/>
    <property type="match status" value="1"/>
</dbReference>
<dbReference type="PANTHER" id="PTHR22893:SF91">
    <property type="entry name" value="NADPH DEHYDROGENASE 2-RELATED"/>
    <property type="match status" value="1"/>
</dbReference>
<dbReference type="FunFam" id="3.20.20.70:FF:000059">
    <property type="entry name" value="N-ethylmaleimide reductase, FMN-linked"/>
    <property type="match status" value="1"/>
</dbReference>
<dbReference type="KEGG" id="sphc:CVN68_10530"/>
<dbReference type="AlphaFoldDB" id="A0A2K8MHA5"/>
<keyword evidence="3" id="KW-0560">Oxidoreductase</keyword>